<feature type="active site" description="Acyl-thioester intermediate" evidence="4">
    <location>
        <position position="111"/>
    </location>
</feature>
<name>A0A1G9G2I0_ENTCA</name>
<accession>A0A1G9G2I0</accession>
<organism evidence="9 10">
    <name type="scientific">Enterococcus casseliflavus</name>
    <name type="common">Enterococcus flavescens</name>
    <dbReference type="NCBI Taxonomy" id="37734"/>
    <lineage>
        <taxon>Bacteria</taxon>
        <taxon>Bacillati</taxon>
        <taxon>Bacillota</taxon>
        <taxon>Bacilli</taxon>
        <taxon>Lactobacillales</taxon>
        <taxon>Enterococcaceae</taxon>
        <taxon>Enterococcus</taxon>
    </lineage>
</organism>
<dbReference type="InterPro" id="IPR013746">
    <property type="entry name" value="HMG_CoA_synt_C_dom"/>
</dbReference>
<dbReference type="RefSeq" id="WP_074536687.1">
    <property type="nucleotide sequence ID" value="NZ_BJMG01000003.1"/>
</dbReference>
<dbReference type="Proteomes" id="UP000286288">
    <property type="component" value="Unassembled WGS sequence"/>
</dbReference>
<dbReference type="NCBIfam" id="TIGR01835">
    <property type="entry name" value="HMG-CoA-S_prok"/>
    <property type="match status" value="1"/>
</dbReference>
<dbReference type="PANTHER" id="PTHR43323">
    <property type="entry name" value="3-HYDROXY-3-METHYLGLUTARYL COENZYME A SYNTHASE"/>
    <property type="match status" value="1"/>
</dbReference>
<keyword evidence="9" id="KW-0012">Acyltransferase</keyword>
<evidence type="ECO:0000259" key="7">
    <source>
        <dbReference type="Pfam" id="PF08540"/>
    </source>
</evidence>
<feature type="domain" description="Hydroxymethylglutaryl-coenzyme A synthase C-terminal" evidence="7">
    <location>
        <begin position="259"/>
        <end position="364"/>
    </location>
</feature>
<reference evidence="8" key="2">
    <citation type="submission" date="2023-03" db="EMBL/GenBank/DDBJ databases">
        <authorList>
            <person name="Shen W."/>
            <person name="Cai J."/>
        </authorList>
    </citation>
    <scope>NUCLEOTIDE SEQUENCE</scope>
    <source>
        <strain evidence="8">K72-2</strain>
    </source>
</reference>
<feature type="binding site" evidence="5">
    <location>
        <position position="148"/>
    </location>
    <ligand>
        <name>substrate</name>
    </ligand>
</feature>
<protein>
    <recommendedName>
        <fullName evidence="3">Hydroxymethylglutaryl-CoA synthase</fullName>
        <ecNumber evidence="3">2.3.3.10</ecNumber>
    </recommendedName>
</protein>
<dbReference type="EMBL" id="QRMZ01000009">
    <property type="protein sequence ID" value="RHK06480.1"/>
    <property type="molecule type" value="Genomic_DNA"/>
</dbReference>
<feature type="active site" description="Proton donor/acceptor" evidence="4">
    <location>
        <position position="233"/>
    </location>
</feature>
<dbReference type="Gene3D" id="3.40.47.10">
    <property type="match status" value="2"/>
</dbReference>
<feature type="domain" description="Hydroxymethylglutaryl-coenzyme A synthase N-terminal" evidence="6">
    <location>
        <begin position="2"/>
        <end position="165"/>
    </location>
</feature>
<dbReference type="Pfam" id="PF08540">
    <property type="entry name" value="HMG_CoA_synt_C"/>
    <property type="match status" value="2"/>
</dbReference>
<dbReference type="InterPro" id="IPR011554">
    <property type="entry name" value="HMG_CoA_synthase_prok"/>
</dbReference>
<sequence>MNVGIDKINFFVPPYFIDMVDLAHAREVDPNKFTIGIGQDQMAVNKKTQDIVTFAMHAAKDILTKEDLQAIDMVIVGTESGIDESKASAVVLHRLLGIQPFARSFEIKEACYGATAGLQFAKAHVQANPQSKVLVVASDIARYGLASGGEPTQGVGAVAMLISADPAILQLENDNLMLTQDIYDFWRPVGHQYPMVDGHLSNAVYIDSFKQVWQAHCEKNQRTAKDYAALSFHIPYTKMGKKALLAVFAEEDETEQKRLMARYEESIVYSRRTGNLYTGSLYLGLISLLENSSSLQANDRIGLFSYGSGAVAEFFSGLLVPGYEKQLAQAAHQALLDDRQKLTIAEYEAMFNETIDIDQDQSFEDDLLYSIREIKNTIRYYKEENE</sequence>
<proteinExistence type="inferred from homology"/>
<evidence type="ECO:0000256" key="3">
    <source>
        <dbReference type="NCBIfam" id="TIGR01835"/>
    </source>
</evidence>
<dbReference type="AlphaFoldDB" id="A0A1G9G2I0"/>
<keyword evidence="2 9" id="KW-0808">Transferase</keyword>
<evidence type="ECO:0000256" key="5">
    <source>
        <dbReference type="PIRSR" id="PIRSR611554-2"/>
    </source>
</evidence>
<reference evidence="9 10" key="1">
    <citation type="submission" date="2018-08" db="EMBL/GenBank/DDBJ databases">
        <title>A genome reference for cultivated species of the human gut microbiota.</title>
        <authorList>
            <person name="Zou Y."/>
            <person name="Xue W."/>
            <person name="Luo G."/>
        </authorList>
    </citation>
    <scope>NUCLEOTIDE SEQUENCE [LARGE SCALE GENOMIC DNA]</scope>
    <source>
        <strain evidence="9 10">AF48-16</strain>
    </source>
</reference>
<dbReference type="InterPro" id="IPR013528">
    <property type="entry name" value="HMG_CoA_synth_N"/>
</dbReference>
<feature type="domain" description="Hydroxymethylglutaryl-coenzyme A synthase C-terminal" evidence="7">
    <location>
        <begin position="180"/>
        <end position="254"/>
    </location>
</feature>
<gene>
    <name evidence="9" type="ORF">DW084_07905</name>
    <name evidence="8" type="ORF">P7I32_15195</name>
</gene>
<dbReference type="OrthoDB" id="9769523at2"/>
<evidence type="ECO:0000259" key="6">
    <source>
        <dbReference type="Pfam" id="PF01154"/>
    </source>
</evidence>
<dbReference type="EMBL" id="JARQDV010000014">
    <property type="protein sequence ID" value="MDT2965938.1"/>
    <property type="molecule type" value="Genomic_DNA"/>
</dbReference>
<feature type="binding site" evidence="5">
    <location>
        <position position="275"/>
    </location>
    <ligand>
        <name>(3S)-3-hydroxy-3-methylglutaryl-CoA</name>
        <dbReference type="ChEBI" id="CHEBI:43074"/>
    </ligand>
</feature>
<evidence type="ECO:0000256" key="1">
    <source>
        <dbReference type="ARBA" id="ARBA00007061"/>
    </source>
</evidence>
<evidence type="ECO:0000313" key="9">
    <source>
        <dbReference type="EMBL" id="RHK06480.1"/>
    </source>
</evidence>
<feature type="binding site" evidence="5">
    <location>
        <position position="143"/>
    </location>
    <ligand>
        <name>(3S)-3-hydroxy-3-methylglutaryl-CoA</name>
        <dbReference type="ChEBI" id="CHEBI:43074"/>
    </ligand>
</feature>
<evidence type="ECO:0000313" key="8">
    <source>
        <dbReference type="EMBL" id="MDT2965938.1"/>
    </source>
</evidence>
<evidence type="ECO:0000256" key="4">
    <source>
        <dbReference type="PIRSR" id="PIRSR611554-1"/>
    </source>
</evidence>
<dbReference type="GO" id="GO:0006084">
    <property type="term" value="P:acetyl-CoA metabolic process"/>
    <property type="evidence" value="ECO:0007669"/>
    <property type="project" value="InterPro"/>
</dbReference>
<dbReference type="GO" id="GO:0004421">
    <property type="term" value="F:hydroxymethylglutaryl-CoA synthase activity"/>
    <property type="evidence" value="ECO:0007669"/>
    <property type="project" value="UniProtKB-UniRule"/>
</dbReference>
<feature type="binding site" evidence="5">
    <location>
        <position position="242"/>
    </location>
    <ligand>
        <name>(3S)-3-hydroxy-3-methylglutaryl-CoA</name>
        <dbReference type="ChEBI" id="CHEBI:43074"/>
    </ligand>
</feature>
<evidence type="ECO:0000256" key="2">
    <source>
        <dbReference type="ARBA" id="ARBA00022679"/>
    </source>
</evidence>
<comment type="caution">
    <text evidence="9">The sequence shown here is derived from an EMBL/GenBank/DDBJ whole genome shotgun (WGS) entry which is preliminary data.</text>
</comment>
<dbReference type="EC" id="2.3.3.10" evidence="3"/>
<dbReference type="InterPro" id="IPR016039">
    <property type="entry name" value="Thiolase-like"/>
</dbReference>
<feature type="binding site" evidence="5">
    <location>
        <position position="29"/>
    </location>
    <ligand>
        <name>(3S)-3-hydroxy-3-methylglutaryl-CoA</name>
        <dbReference type="ChEBI" id="CHEBI:43074"/>
    </ligand>
</feature>
<dbReference type="Pfam" id="PF01154">
    <property type="entry name" value="HMG_CoA_synt_N"/>
    <property type="match status" value="1"/>
</dbReference>
<dbReference type="Proteomes" id="UP001268896">
    <property type="component" value="Unassembled WGS sequence"/>
</dbReference>
<comment type="similarity">
    <text evidence="1">Belongs to the thiolase-like superfamily. HMG-CoA synthase family.</text>
</comment>
<dbReference type="SUPFAM" id="SSF53901">
    <property type="entry name" value="Thiolase-like"/>
    <property type="match status" value="2"/>
</dbReference>
<feature type="active site" description="Proton donor/acceptor" evidence="4">
    <location>
        <position position="79"/>
    </location>
</feature>
<dbReference type="CDD" id="cd00827">
    <property type="entry name" value="init_cond_enzymes"/>
    <property type="match status" value="1"/>
</dbReference>
<dbReference type="PANTHER" id="PTHR43323:SF2">
    <property type="entry name" value="HYDROXYMETHYLGLUTARYL-COA SYNTHASE"/>
    <property type="match status" value="1"/>
</dbReference>
<evidence type="ECO:0000313" key="10">
    <source>
        <dbReference type="Proteomes" id="UP000286288"/>
    </source>
</evidence>